<dbReference type="InterPro" id="IPR012944">
    <property type="entry name" value="SusD_RagB_dom"/>
</dbReference>
<name>A0ABR6KMN2_9BACT</name>
<evidence type="ECO:0000256" key="1">
    <source>
        <dbReference type="ARBA" id="ARBA00004442"/>
    </source>
</evidence>
<comment type="similarity">
    <text evidence="2">Belongs to the SusD family.</text>
</comment>
<dbReference type="InterPro" id="IPR011990">
    <property type="entry name" value="TPR-like_helical_dom_sf"/>
</dbReference>
<dbReference type="RefSeq" id="WP_183671159.1">
    <property type="nucleotide sequence ID" value="NZ_BMPB01000005.1"/>
</dbReference>
<comment type="caution">
    <text evidence="8">The sequence shown here is derived from an EMBL/GenBank/DDBJ whole genome shotgun (WGS) entry which is preliminary data.</text>
</comment>
<evidence type="ECO:0000256" key="5">
    <source>
        <dbReference type="ARBA" id="ARBA00023237"/>
    </source>
</evidence>
<dbReference type="SUPFAM" id="SSF48452">
    <property type="entry name" value="TPR-like"/>
    <property type="match status" value="1"/>
</dbReference>
<dbReference type="Proteomes" id="UP000533637">
    <property type="component" value="Unassembled WGS sequence"/>
</dbReference>
<dbReference type="Gene3D" id="1.25.40.390">
    <property type="match status" value="1"/>
</dbReference>
<dbReference type="Pfam" id="PF07980">
    <property type="entry name" value="SusD_RagB"/>
    <property type="match status" value="1"/>
</dbReference>
<proteinExistence type="inferred from homology"/>
<keyword evidence="5" id="KW-0998">Cell outer membrane</keyword>
<keyword evidence="3" id="KW-0732">Signal</keyword>
<dbReference type="EMBL" id="JACHOC010000005">
    <property type="protein sequence ID" value="MBB4622773.1"/>
    <property type="molecule type" value="Genomic_DNA"/>
</dbReference>
<comment type="subcellular location">
    <subcellularLocation>
        <location evidence="1">Cell outer membrane</location>
    </subcellularLocation>
</comment>
<feature type="domain" description="SusD-like N-terminal" evidence="7">
    <location>
        <begin position="83"/>
        <end position="207"/>
    </location>
</feature>
<evidence type="ECO:0000256" key="4">
    <source>
        <dbReference type="ARBA" id="ARBA00023136"/>
    </source>
</evidence>
<evidence type="ECO:0000313" key="9">
    <source>
        <dbReference type="Proteomes" id="UP000533637"/>
    </source>
</evidence>
<dbReference type="InterPro" id="IPR033985">
    <property type="entry name" value="SusD-like_N"/>
</dbReference>
<gene>
    <name evidence="8" type="ORF">GGQ57_002682</name>
</gene>
<keyword evidence="9" id="KW-1185">Reference proteome</keyword>
<organism evidence="8 9">
    <name type="scientific">Parabacteroides faecis</name>
    <dbReference type="NCBI Taxonomy" id="1217282"/>
    <lineage>
        <taxon>Bacteria</taxon>
        <taxon>Pseudomonadati</taxon>
        <taxon>Bacteroidota</taxon>
        <taxon>Bacteroidia</taxon>
        <taxon>Bacteroidales</taxon>
        <taxon>Tannerellaceae</taxon>
        <taxon>Parabacteroides</taxon>
    </lineage>
</organism>
<sequence>MKRFIFVVISLTALFSSCESFIDLQPLDKITMDDYWKTSTELENYTRQFYPSFCPWTQMVADMGMDNDDVIAGSPSVIMNGSRSKSTGNWTGEWTNIRNVNIFFANYSKCQSGYDSYKQYLGEAYFFRAWFYFSLLKKYGDVPWYSKVIELDDEEDLMRPRDSRIVIADSILADLDNAITCLELRKDVGNNRINKEAALAFKTRVALFEGSWQKYHANTDFGTVGSDPDKYFRICTEAAEELMNGNYKVGIYSTGNPDEDYFNLFGFDNMSEINEVLLYRAFNAAEGAGNSTQGFVTYNSDSKGITWELVSSYLDKEGKPYDYLNVAKTTKGNAFLLKIAEDCDSRLSSTIWIPGDLMSVGENAYFVKPSIDGGALQLCPTGFQIKKTANPKSPAAGRSWETQAETGLILLRYGEVLLNYAEARYELDHTIAYEALNQLRQRVGMPEFVVNEQAQDKNRVNYGYSISDELYEIRRERRVEMTLEGQRDEDYMRWAASPLFMGKRPKGYPVDLSEYPDFAFKVDENGLIDYYKSMMPEGYQFRNKQDYLYSIPQDELTLNPNLKQNLGWN</sequence>
<accession>A0ABR6KMN2</accession>
<evidence type="ECO:0000259" key="6">
    <source>
        <dbReference type="Pfam" id="PF07980"/>
    </source>
</evidence>
<reference evidence="8 9" key="1">
    <citation type="submission" date="2020-08" db="EMBL/GenBank/DDBJ databases">
        <title>Genomic Encyclopedia of Type Strains, Phase IV (KMG-IV): sequencing the most valuable type-strain genomes for metagenomic binning, comparative biology and taxonomic classification.</title>
        <authorList>
            <person name="Goeker M."/>
        </authorList>
    </citation>
    <scope>NUCLEOTIDE SEQUENCE [LARGE SCALE GENOMIC DNA]</scope>
    <source>
        <strain evidence="8 9">DSM 102983</strain>
    </source>
</reference>
<protein>
    <recommendedName>
        <fullName evidence="10">RagB/SusD family nutrient uptake outer membrane protein</fullName>
    </recommendedName>
</protein>
<dbReference type="PROSITE" id="PS51257">
    <property type="entry name" value="PROKAR_LIPOPROTEIN"/>
    <property type="match status" value="1"/>
</dbReference>
<keyword evidence="4" id="KW-0472">Membrane</keyword>
<evidence type="ECO:0000256" key="3">
    <source>
        <dbReference type="ARBA" id="ARBA00022729"/>
    </source>
</evidence>
<dbReference type="Pfam" id="PF14322">
    <property type="entry name" value="SusD-like_3"/>
    <property type="match status" value="1"/>
</dbReference>
<feature type="domain" description="RagB/SusD" evidence="6">
    <location>
        <begin position="302"/>
        <end position="568"/>
    </location>
</feature>
<evidence type="ECO:0000256" key="2">
    <source>
        <dbReference type="ARBA" id="ARBA00006275"/>
    </source>
</evidence>
<evidence type="ECO:0000259" key="7">
    <source>
        <dbReference type="Pfam" id="PF14322"/>
    </source>
</evidence>
<evidence type="ECO:0000313" key="8">
    <source>
        <dbReference type="EMBL" id="MBB4622773.1"/>
    </source>
</evidence>
<evidence type="ECO:0008006" key="10">
    <source>
        <dbReference type="Google" id="ProtNLM"/>
    </source>
</evidence>